<accession>A0A1D1W468</accession>
<gene>
    <name evidence="1" type="primary">RvY_17998-1</name>
    <name evidence="1" type="synonym">RvY_17998.1</name>
    <name evidence="1" type="ORF">RvY_17998</name>
</gene>
<proteinExistence type="predicted"/>
<reference evidence="1 2" key="1">
    <citation type="journal article" date="2016" name="Nat. Commun.">
        <title>Extremotolerant tardigrade genome and improved radiotolerance of human cultured cells by tardigrade-unique protein.</title>
        <authorList>
            <person name="Hashimoto T."/>
            <person name="Horikawa D.D."/>
            <person name="Saito Y."/>
            <person name="Kuwahara H."/>
            <person name="Kozuka-Hata H."/>
            <person name="Shin-I T."/>
            <person name="Minakuchi Y."/>
            <person name="Ohishi K."/>
            <person name="Motoyama A."/>
            <person name="Aizu T."/>
            <person name="Enomoto A."/>
            <person name="Kondo K."/>
            <person name="Tanaka S."/>
            <person name="Hara Y."/>
            <person name="Koshikawa S."/>
            <person name="Sagara H."/>
            <person name="Miura T."/>
            <person name="Yokobori S."/>
            <person name="Miyagawa K."/>
            <person name="Suzuki Y."/>
            <person name="Kubo T."/>
            <person name="Oyama M."/>
            <person name="Kohara Y."/>
            <person name="Fujiyama A."/>
            <person name="Arakawa K."/>
            <person name="Katayama T."/>
            <person name="Toyoda A."/>
            <person name="Kunieda T."/>
        </authorList>
    </citation>
    <scope>NUCLEOTIDE SEQUENCE [LARGE SCALE GENOMIC DNA]</scope>
    <source>
        <strain evidence="1 2">YOKOZUNA-1</strain>
    </source>
</reference>
<dbReference type="Proteomes" id="UP000186922">
    <property type="component" value="Unassembled WGS sequence"/>
</dbReference>
<keyword evidence="2" id="KW-1185">Reference proteome</keyword>
<protein>
    <submittedName>
        <fullName evidence="1">Uncharacterized protein</fullName>
    </submittedName>
</protein>
<name>A0A1D1W468_RAMVA</name>
<evidence type="ECO:0000313" key="1">
    <source>
        <dbReference type="EMBL" id="GAV08282.1"/>
    </source>
</evidence>
<sequence length="91" mass="10429">MSGVTVEKVAREHDVDCWSFERSPDKTKLHRGIQFFVSKRVLQRLEDEFGPQGYVNNSPSRCGWGLDYVRGEGTEYWNCQHAAINFAGAFD</sequence>
<dbReference type="AlphaFoldDB" id="A0A1D1W468"/>
<evidence type="ECO:0000313" key="2">
    <source>
        <dbReference type="Proteomes" id="UP000186922"/>
    </source>
</evidence>
<dbReference type="EMBL" id="BDGG01000017">
    <property type="protein sequence ID" value="GAV08282.1"/>
    <property type="molecule type" value="Genomic_DNA"/>
</dbReference>
<comment type="caution">
    <text evidence="1">The sequence shown here is derived from an EMBL/GenBank/DDBJ whole genome shotgun (WGS) entry which is preliminary data.</text>
</comment>
<organism evidence="1 2">
    <name type="scientific">Ramazzottius varieornatus</name>
    <name type="common">Water bear</name>
    <name type="synonym">Tardigrade</name>
    <dbReference type="NCBI Taxonomy" id="947166"/>
    <lineage>
        <taxon>Eukaryota</taxon>
        <taxon>Metazoa</taxon>
        <taxon>Ecdysozoa</taxon>
        <taxon>Tardigrada</taxon>
        <taxon>Eutardigrada</taxon>
        <taxon>Parachela</taxon>
        <taxon>Hypsibioidea</taxon>
        <taxon>Ramazzottiidae</taxon>
        <taxon>Ramazzottius</taxon>
    </lineage>
</organism>